<dbReference type="AlphaFoldDB" id="D8R7F1"/>
<sequence>MILQKFEDVWPAVDIDQNLDHLDRTPKPGFPRKMLKSEAVGQPSNSSRIHIKIHIHVKKHLSWLFHSVTYYFVESWGTRLTRGFVVANSEMNAAKKPPACMLISAVERKCFDLEPVAAEEQQLPCCAESLKL</sequence>
<organism evidence="2">
    <name type="scientific">Selaginella moellendorffii</name>
    <name type="common">Spikemoss</name>
    <dbReference type="NCBI Taxonomy" id="88036"/>
    <lineage>
        <taxon>Eukaryota</taxon>
        <taxon>Viridiplantae</taxon>
        <taxon>Streptophyta</taxon>
        <taxon>Embryophyta</taxon>
        <taxon>Tracheophyta</taxon>
        <taxon>Lycopodiopsida</taxon>
        <taxon>Selaginellales</taxon>
        <taxon>Selaginellaceae</taxon>
        <taxon>Selaginella</taxon>
    </lineage>
</organism>
<keyword evidence="2" id="KW-1185">Reference proteome</keyword>
<dbReference type="HOGENOM" id="CLU_1920710_0_0_1"/>
<dbReference type="KEGG" id="smo:SELMODRAFT_408170"/>
<dbReference type="InParanoid" id="D8R7F1"/>
<reference evidence="1 2" key="1">
    <citation type="journal article" date="2011" name="Science">
        <title>The Selaginella genome identifies genetic changes associated with the evolution of vascular plants.</title>
        <authorList>
            <person name="Banks J.A."/>
            <person name="Nishiyama T."/>
            <person name="Hasebe M."/>
            <person name="Bowman J.L."/>
            <person name="Gribskov M."/>
            <person name="dePamphilis C."/>
            <person name="Albert V.A."/>
            <person name="Aono N."/>
            <person name="Aoyama T."/>
            <person name="Ambrose B.A."/>
            <person name="Ashton N.W."/>
            <person name="Axtell M.J."/>
            <person name="Barker E."/>
            <person name="Barker M.S."/>
            <person name="Bennetzen J.L."/>
            <person name="Bonawitz N.D."/>
            <person name="Chapple C."/>
            <person name="Cheng C."/>
            <person name="Correa L.G."/>
            <person name="Dacre M."/>
            <person name="DeBarry J."/>
            <person name="Dreyer I."/>
            <person name="Elias M."/>
            <person name="Engstrom E.M."/>
            <person name="Estelle M."/>
            <person name="Feng L."/>
            <person name="Finet C."/>
            <person name="Floyd S.K."/>
            <person name="Frommer W.B."/>
            <person name="Fujita T."/>
            <person name="Gramzow L."/>
            <person name="Gutensohn M."/>
            <person name="Harholt J."/>
            <person name="Hattori M."/>
            <person name="Heyl A."/>
            <person name="Hirai T."/>
            <person name="Hiwatashi Y."/>
            <person name="Ishikawa M."/>
            <person name="Iwata M."/>
            <person name="Karol K.G."/>
            <person name="Koehler B."/>
            <person name="Kolukisaoglu U."/>
            <person name="Kubo M."/>
            <person name="Kurata T."/>
            <person name="Lalonde S."/>
            <person name="Li K."/>
            <person name="Li Y."/>
            <person name="Litt A."/>
            <person name="Lyons E."/>
            <person name="Manning G."/>
            <person name="Maruyama T."/>
            <person name="Michael T.P."/>
            <person name="Mikami K."/>
            <person name="Miyazaki S."/>
            <person name="Morinaga S."/>
            <person name="Murata T."/>
            <person name="Mueller-Roeber B."/>
            <person name="Nelson D.R."/>
            <person name="Obara M."/>
            <person name="Oguri Y."/>
            <person name="Olmstead R.G."/>
            <person name="Onodera N."/>
            <person name="Petersen B.L."/>
            <person name="Pils B."/>
            <person name="Prigge M."/>
            <person name="Rensing S.A."/>
            <person name="Riano-Pachon D.M."/>
            <person name="Roberts A.W."/>
            <person name="Sato Y."/>
            <person name="Scheller H.V."/>
            <person name="Schulz B."/>
            <person name="Schulz C."/>
            <person name="Shakirov E.V."/>
            <person name="Shibagaki N."/>
            <person name="Shinohara N."/>
            <person name="Shippen D.E."/>
            <person name="Soerensen I."/>
            <person name="Sotooka R."/>
            <person name="Sugimoto N."/>
            <person name="Sugita M."/>
            <person name="Sumikawa N."/>
            <person name="Tanurdzic M."/>
            <person name="Theissen G."/>
            <person name="Ulvskov P."/>
            <person name="Wakazuki S."/>
            <person name="Weng J.K."/>
            <person name="Willats W.W."/>
            <person name="Wipf D."/>
            <person name="Wolf P.G."/>
            <person name="Yang L."/>
            <person name="Zimmer A.D."/>
            <person name="Zhu Q."/>
            <person name="Mitros T."/>
            <person name="Hellsten U."/>
            <person name="Loque D."/>
            <person name="Otillar R."/>
            <person name="Salamov A."/>
            <person name="Schmutz J."/>
            <person name="Shapiro H."/>
            <person name="Lindquist E."/>
            <person name="Lucas S."/>
            <person name="Rokhsar D."/>
            <person name="Grigoriev I.V."/>
        </authorList>
    </citation>
    <scope>NUCLEOTIDE SEQUENCE [LARGE SCALE GENOMIC DNA]</scope>
</reference>
<dbReference type="Proteomes" id="UP000001514">
    <property type="component" value="Unassembled WGS sequence"/>
</dbReference>
<gene>
    <name evidence="1" type="ORF">SELMODRAFT_408170</name>
</gene>
<accession>D8R7F1</accession>
<evidence type="ECO:0000313" key="2">
    <source>
        <dbReference type="Proteomes" id="UP000001514"/>
    </source>
</evidence>
<dbReference type="Gramene" id="EFJ31877">
    <property type="protein sequence ID" value="EFJ31877"/>
    <property type="gene ID" value="SELMODRAFT_408170"/>
</dbReference>
<proteinExistence type="predicted"/>
<name>D8R7F1_SELML</name>
<protein>
    <submittedName>
        <fullName evidence="1">Uncharacterized protein</fullName>
    </submittedName>
</protein>
<dbReference type="EMBL" id="GL377573">
    <property type="protein sequence ID" value="EFJ31877.1"/>
    <property type="molecule type" value="Genomic_DNA"/>
</dbReference>
<evidence type="ECO:0000313" key="1">
    <source>
        <dbReference type="EMBL" id="EFJ31877.1"/>
    </source>
</evidence>